<organism evidence="1 2">
    <name type="scientific">Favolaschia claudopus</name>
    <dbReference type="NCBI Taxonomy" id="2862362"/>
    <lineage>
        <taxon>Eukaryota</taxon>
        <taxon>Fungi</taxon>
        <taxon>Dikarya</taxon>
        <taxon>Basidiomycota</taxon>
        <taxon>Agaricomycotina</taxon>
        <taxon>Agaricomycetes</taxon>
        <taxon>Agaricomycetidae</taxon>
        <taxon>Agaricales</taxon>
        <taxon>Marasmiineae</taxon>
        <taxon>Mycenaceae</taxon>
        <taxon>Favolaschia</taxon>
    </lineage>
</organism>
<dbReference type="AlphaFoldDB" id="A0AAV9ZZY0"/>
<accession>A0AAV9ZZY0</accession>
<evidence type="ECO:0000313" key="2">
    <source>
        <dbReference type="Proteomes" id="UP001362999"/>
    </source>
</evidence>
<dbReference type="EMBL" id="JAWWNJ010000096">
    <property type="protein sequence ID" value="KAK6996610.1"/>
    <property type="molecule type" value="Genomic_DNA"/>
</dbReference>
<evidence type="ECO:0000313" key="1">
    <source>
        <dbReference type="EMBL" id="KAK6996610.1"/>
    </source>
</evidence>
<keyword evidence="2" id="KW-1185">Reference proteome</keyword>
<dbReference type="Proteomes" id="UP001362999">
    <property type="component" value="Unassembled WGS sequence"/>
</dbReference>
<sequence length="195" mass="21641">MGAIGPAPKTMALWWGAVMIKGYQHVNQMHRDTGMANREPDDVFMRGGLTYIGAQAVRAVIVHTQFGETAAMDWQEPTHVSTRALQLTTQIMEAIGAIQFGHVWEAETKHQKPKPCNGSAADALLKGNQKAAFEMWKGQVGFVTAAARNKLAHAYQQFGLQILLDPFWSTIQLHTHKRTDDWAHVDKQAIGLVVK</sequence>
<gene>
    <name evidence="1" type="ORF">R3P38DRAFT_3221653</name>
</gene>
<protein>
    <submittedName>
        <fullName evidence="1">Uncharacterized protein</fullName>
    </submittedName>
</protein>
<reference evidence="1 2" key="1">
    <citation type="journal article" date="2024" name="J Genomics">
        <title>Draft genome sequencing and assembly of Favolaschia claudopus CIRM-BRFM 2984 isolated from oak limbs.</title>
        <authorList>
            <person name="Navarro D."/>
            <person name="Drula E."/>
            <person name="Chaduli D."/>
            <person name="Cazenave R."/>
            <person name="Ahrendt S."/>
            <person name="Wang J."/>
            <person name="Lipzen A."/>
            <person name="Daum C."/>
            <person name="Barry K."/>
            <person name="Grigoriev I.V."/>
            <person name="Favel A."/>
            <person name="Rosso M.N."/>
            <person name="Martin F."/>
        </authorList>
    </citation>
    <scope>NUCLEOTIDE SEQUENCE [LARGE SCALE GENOMIC DNA]</scope>
    <source>
        <strain evidence="1 2">CIRM-BRFM 2984</strain>
    </source>
</reference>
<comment type="caution">
    <text evidence="1">The sequence shown here is derived from an EMBL/GenBank/DDBJ whole genome shotgun (WGS) entry which is preliminary data.</text>
</comment>
<name>A0AAV9ZZY0_9AGAR</name>
<proteinExistence type="predicted"/>